<evidence type="ECO:0000313" key="2">
    <source>
        <dbReference type="Proteomes" id="UP000005837"/>
    </source>
</evidence>
<proteinExistence type="predicted"/>
<dbReference type="HOGENOM" id="CLU_1812754_0_0_4"/>
<dbReference type="AlphaFoldDB" id="C0DWG8"/>
<gene>
    <name evidence="1" type="ORF">EIKCOROL_01719</name>
</gene>
<organism evidence="1 2">
    <name type="scientific">Eikenella corrodens ATCC 23834</name>
    <dbReference type="NCBI Taxonomy" id="546274"/>
    <lineage>
        <taxon>Bacteria</taxon>
        <taxon>Pseudomonadati</taxon>
        <taxon>Pseudomonadota</taxon>
        <taxon>Betaproteobacteria</taxon>
        <taxon>Neisseriales</taxon>
        <taxon>Neisseriaceae</taxon>
        <taxon>Eikenella</taxon>
    </lineage>
</organism>
<dbReference type="EMBL" id="ACEA01000034">
    <property type="protein sequence ID" value="EEG23644.1"/>
    <property type="molecule type" value="Genomic_DNA"/>
</dbReference>
<sequence length="142" mass="14755">MVFGRGLAVIERTVVGDEQHAGGVGIEPADGLRLGGADMVGQQGKHAGVVARFVRGFITGGLVQQEVVVRQGNNGNLFAVDCEMLHSGGLDFGCGLFGGYAVDFNAALFNELAALLAAADALGLQIFGELHGGRIVDWMWGL</sequence>
<protein>
    <submittedName>
        <fullName evidence="1">Uncharacterized protein</fullName>
    </submittedName>
</protein>
<name>C0DWG8_EIKCO</name>
<reference evidence="1 2" key="1">
    <citation type="submission" date="2009-01" db="EMBL/GenBank/DDBJ databases">
        <authorList>
            <person name="Fulton L."/>
            <person name="Clifton S."/>
            <person name="Chinwalla A.T."/>
            <person name="Mitreva M."/>
            <person name="Sodergren E."/>
            <person name="Weinstock G."/>
            <person name="Clifton S."/>
            <person name="Dooling D.J."/>
            <person name="Fulton B."/>
            <person name="Minx P."/>
            <person name="Pepin K.H."/>
            <person name="Johnson M."/>
            <person name="Bhonagiri V."/>
            <person name="Nash W.E."/>
            <person name="Mardis E.R."/>
            <person name="Wilson R.K."/>
        </authorList>
    </citation>
    <scope>NUCLEOTIDE SEQUENCE [LARGE SCALE GENOMIC DNA]</scope>
    <source>
        <strain evidence="1 2">ATCC 23834</strain>
    </source>
</reference>
<dbReference type="Proteomes" id="UP000005837">
    <property type="component" value="Unassembled WGS sequence"/>
</dbReference>
<comment type="caution">
    <text evidence="1">The sequence shown here is derived from an EMBL/GenBank/DDBJ whole genome shotgun (WGS) entry which is preliminary data.</text>
</comment>
<evidence type="ECO:0000313" key="1">
    <source>
        <dbReference type="EMBL" id="EEG23644.1"/>
    </source>
</evidence>
<accession>C0DWG8</accession>